<dbReference type="AlphaFoldDB" id="A0A0G4GTP7"/>
<evidence type="ECO:0000313" key="2">
    <source>
        <dbReference type="EMBL" id="CEM34140.1"/>
    </source>
</evidence>
<organism evidence="2">
    <name type="scientific">Chromera velia CCMP2878</name>
    <dbReference type="NCBI Taxonomy" id="1169474"/>
    <lineage>
        <taxon>Eukaryota</taxon>
        <taxon>Sar</taxon>
        <taxon>Alveolata</taxon>
        <taxon>Colpodellida</taxon>
        <taxon>Chromeraceae</taxon>
        <taxon>Chromera</taxon>
    </lineage>
</organism>
<accession>A0A0G4GTP7</accession>
<evidence type="ECO:0000256" key="1">
    <source>
        <dbReference type="SAM" id="MobiDB-lite"/>
    </source>
</evidence>
<name>A0A0G4GTP7_9ALVE</name>
<protein>
    <submittedName>
        <fullName evidence="2">Uncharacterized protein</fullName>
    </submittedName>
</protein>
<proteinExistence type="predicted"/>
<reference evidence="2" key="1">
    <citation type="submission" date="2014-11" db="EMBL/GenBank/DDBJ databases">
        <authorList>
            <person name="Otto D Thomas"/>
            <person name="Naeem Raeece"/>
        </authorList>
    </citation>
    <scope>NUCLEOTIDE SEQUENCE</scope>
</reference>
<gene>
    <name evidence="2" type="ORF">Cvel_23359</name>
</gene>
<dbReference type="VEuPathDB" id="CryptoDB:Cvel_23359"/>
<feature type="region of interest" description="Disordered" evidence="1">
    <location>
        <begin position="40"/>
        <end position="86"/>
    </location>
</feature>
<sequence length="135" mass="15359">MFRLTGADFPEEDAAYAALFRAGTERAKVLREARALEKEAKEARALEKEAKEARALEKEAREAAERGEDPRGMEAHSKAKAKREEARVIRRAAEEEWRRDKPQEGVKTWVTRNALPKMTAARCSECRNAWSSSLE</sequence>
<dbReference type="EMBL" id="CDMZ01001544">
    <property type="protein sequence ID" value="CEM34140.1"/>
    <property type="molecule type" value="Genomic_DNA"/>
</dbReference>